<evidence type="ECO:0000256" key="1">
    <source>
        <dbReference type="SAM" id="MobiDB-lite"/>
    </source>
</evidence>
<evidence type="ECO:0000313" key="3">
    <source>
        <dbReference type="Proteomes" id="UP000053593"/>
    </source>
</evidence>
<keyword evidence="3" id="KW-1185">Reference proteome</keyword>
<reference evidence="2 3" key="1">
    <citation type="submission" date="2014-04" db="EMBL/GenBank/DDBJ databases">
        <title>Evolutionary Origins and Diversification of the Mycorrhizal Mutualists.</title>
        <authorList>
            <consortium name="DOE Joint Genome Institute"/>
            <consortium name="Mycorrhizal Genomics Consortium"/>
            <person name="Kohler A."/>
            <person name="Kuo A."/>
            <person name="Nagy L.G."/>
            <person name="Floudas D."/>
            <person name="Copeland A."/>
            <person name="Barry K.W."/>
            <person name="Cichocki N."/>
            <person name="Veneault-Fourrey C."/>
            <person name="LaButti K."/>
            <person name="Lindquist E.A."/>
            <person name="Lipzen A."/>
            <person name="Lundell T."/>
            <person name="Morin E."/>
            <person name="Murat C."/>
            <person name="Riley R."/>
            <person name="Ohm R."/>
            <person name="Sun H."/>
            <person name="Tunlid A."/>
            <person name="Henrissat B."/>
            <person name="Grigoriev I.V."/>
            <person name="Hibbett D.S."/>
            <person name="Martin F."/>
        </authorList>
    </citation>
    <scope>NUCLEOTIDE SEQUENCE [LARGE SCALE GENOMIC DNA]</scope>
    <source>
        <strain evidence="2 3">FD-317 M1</strain>
    </source>
</reference>
<sequence length="84" mass="9210">MNRRNRQIRTQLRASPSQTPSKSLRQPSSSQSIHAPNPWLQGLRQLEQSPLPSITSSLEPVNAPSNHSWESKGLGLDGLAVTIS</sequence>
<feature type="compositionally biased region" description="Polar residues" evidence="1">
    <location>
        <begin position="8"/>
        <end position="19"/>
    </location>
</feature>
<dbReference type="EMBL" id="KN834783">
    <property type="protein sequence ID" value="KIK58679.1"/>
    <property type="molecule type" value="Genomic_DNA"/>
</dbReference>
<proteinExistence type="predicted"/>
<feature type="compositionally biased region" description="Low complexity" evidence="1">
    <location>
        <begin position="20"/>
        <end position="32"/>
    </location>
</feature>
<feature type="compositionally biased region" description="Polar residues" evidence="1">
    <location>
        <begin position="46"/>
        <end position="68"/>
    </location>
</feature>
<accession>A0A0D0C865</accession>
<dbReference type="AlphaFoldDB" id="A0A0D0C865"/>
<gene>
    <name evidence="2" type="ORF">GYMLUDRAFT_689028</name>
</gene>
<name>A0A0D0C865_9AGAR</name>
<evidence type="ECO:0000313" key="2">
    <source>
        <dbReference type="EMBL" id="KIK58679.1"/>
    </source>
</evidence>
<dbReference type="Proteomes" id="UP000053593">
    <property type="component" value="Unassembled WGS sequence"/>
</dbReference>
<organism evidence="2 3">
    <name type="scientific">Collybiopsis luxurians FD-317 M1</name>
    <dbReference type="NCBI Taxonomy" id="944289"/>
    <lineage>
        <taxon>Eukaryota</taxon>
        <taxon>Fungi</taxon>
        <taxon>Dikarya</taxon>
        <taxon>Basidiomycota</taxon>
        <taxon>Agaricomycotina</taxon>
        <taxon>Agaricomycetes</taxon>
        <taxon>Agaricomycetidae</taxon>
        <taxon>Agaricales</taxon>
        <taxon>Marasmiineae</taxon>
        <taxon>Omphalotaceae</taxon>
        <taxon>Collybiopsis</taxon>
        <taxon>Collybiopsis luxurians</taxon>
    </lineage>
</organism>
<dbReference type="HOGENOM" id="CLU_2527692_0_0_1"/>
<protein>
    <submittedName>
        <fullName evidence="2">Uncharacterized protein</fullName>
    </submittedName>
</protein>
<feature type="region of interest" description="Disordered" evidence="1">
    <location>
        <begin position="1"/>
        <end position="84"/>
    </location>
</feature>